<keyword evidence="2" id="KW-0732">Signal</keyword>
<proteinExistence type="predicted"/>
<sequence length="259" mass="27890">MASQPLHYLLLGSLSLSLLIGNSTAFAQTDSVVVPTVPSGSTTTVPSGTSTGTPTSTPVDTSTRFSCQSYNSRYTVMYQPQSQPGQFFAWAAPQTLGGGWSAENRCQAIAQRLELYRPDGLQELQIARENNENIICVTTEANPSCRILLTVPRDKDPYAIRSSIFSNLATADNGQQTTAVNTYTNRGWGGTNDLYNLGRTLLGGNSTVNNVSSSKNGINLKPFLAPEDGGTATQLRNGVSFGRQFQPQNRTILNPGLFR</sequence>
<dbReference type="EMBL" id="CP150886">
    <property type="protein sequence ID" value="WZB89946.1"/>
    <property type="molecule type" value="Genomic_DNA"/>
</dbReference>
<protein>
    <submittedName>
        <fullName evidence="3">COP23 domain-containing protein</fullName>
    </submittedName>
</protein>
<dbReference type="InterPro" id="IPR025478">
    <property type="entry name" value="COP23"/>
</dbReference>
<dbReference type="Proteomes" id="UP001483337">
    <property type="component" value="Chromosome"/>
</dbReference>
<feature type="chain" id="PRO_5047353685" evidence="2">
    <location>
        <begin position="28"/>
        <end position="259"/>
    </location>
</feature>
<accession>A0ABZ2UX15</accession>
<dbReference type="RefSeq" id="WP_353932842.1">
    <property type="nucleotide sequence ID" value="NZ_CP150886.1"/>
</dbReference>
<feature type="region of interest" description="Disordered" evidence="1">
    <location>
        <begin position="37"/>
        <end position="62"/>
    </location>
</feature>
<evidence type="ECO:0000313" key="3">
    <source>
        <dbReference type="EMBL" id="WZB89946.1"/>
    </source>
</evidence>
<feature type="signal peptide" evidence="2">
    <location>
        <begin position="1"/>
        <end position="27"/>
    </location>
</feature>
<evidence type="ECO:0000256" key="2">
    <source>
        <dbReference type="SAM" id="SignalP"/>
    </source>
</evidence>
<gene>
    <name evidence="3" type="ORF">WJM97_09725</name>
</gene>
<dbReference type="Pfam" id="PF14218">
    <property type="entry name" value="COP23"/>
    <property type="match status" value="1"/>
</dbReference>
<organism evidence="3 4">
    <name type="scientific">Okeanomitos corallinicola TIOX110</name>
    <dbReference type="NCBI Taxonomy" id="3133117"/>
    <lineage>
        <taxon>Bacteria</taxon>
        <taxon>Bacillati</taxon>
        <taxon>Cyanobacteriota</taxon>
        <taxon>Cyanophyceae</taxon>
        <taxon>Nostocales</taxon>
        <taxon>Aphanizomenonaceae</taxon>
        <taxon>Okeanomitos</taxon>
    </lineage>
</organism>
<name>A0ABZ2UX15_9CYAN</name>
<evidence type="ECO:0000256" key="1">
    <source>
        <dbReference type="SAM" id="MobiDB-lite"/>
    </source>
</evidence>
<keyword evidence="4" id="KW-1185">Reference proteome</keyword>
<reference evidence="3 4" key="1">
    <citation type="submission" date="2024-04" db="EMBL/GenBank/DDBJ databases">
        <title>Okeanomitos corallinicola gen. &amp; sp. nov. (Nostocales, Cyanobacteria), a new toxic marine heterocyst-forming cyanobacterium from a coral reef.</title>
        <authorList>
            <person name="Li H."/>
            <person name="Li R."/>
            <person name="Kang J."/>
            <person name="Hii K.S."/>
            <person name="Mohamed H.F."/>
            <person name="Xu X."/>
            <person name="Luo Z."/>
        </authorList>
    </citation>
    <scope>NUCLEOTIDE SEQUENCE [LARGE SCALE GENOMIC DNA]</scope>
    <source>
        <strain evidence="3 4">TIOX110</strain>
    </source>
</reference>
<evidence type="ECO:0000313" key="4">
    <source>
        <dbReference type="Proteomes" id="UP001483337"/>
    </source>
</evidence>